<dbReference type="Proteomes" id="UP001431209">
    <property type="component" value="Unassembled WGS sequence"/>
</dbReference>
<accession>A0AAW2YXX8</accession>
<gene>
    <name evidence="1" type="ORF">AKO1_015055</name>
</gene>
<protein>
    <submittedName>
        <fullName evidence="1">Uncharacterized protein</fullName>
    </submittedName>
</protein>
<dbReference type="AlphaFoldDB" id="A0AAW2YXX8"/>
<name>A0AAW2YXX8_9EUKA</name>
<evidence type="ECO:0000313" key="2">
    <source>
        <dbReference type="Proteomes" id="UP001431209"/>
    </source>
</evidence>
<sequence length="74" mass="8662">MTLTSFIKTGSTKEPTKEEIWNALRREEGRRIEAEKGRTEAEKGRIEAEKEVARLQTHNAVLQNRDLRGRKRKK</sequence>
<comment type="caution">
    <text evidence="1">The sequence shown here is derived from an EMBL/GenBank/DDBJ whole genome shotgun (WGS) entry which is preliminary data.</text>
</comment>
<organism evidence="1 2">
    <name type="scientific">Acrasis kona</name>
    <dbReference type="NCBI Taxonomy" id="1008807"/>
    <lineage>
        <taxon>Eukaryota</taxon>
        <taxon>Discoba</taxon>
        <taxon>Heterolobosea</taxon>
        <taxon>Tetramitia</taxon>
        <taxon>Eutetramitia</taxon>
        <taxon>Acrasidae</taxon>
        <taxon>Acrasis</taxon>
    </lineage>
</organism>
<keyword evidence="2" id="KW-1185">Reference proteome</keyword>
<dbReference type="EMBL" id="JAOPGA020000803">
    <property type="protein sequence ID" value="KAL0481990.1"/>
    <property type="molecule type" value="Genomic_DNA"/>
</dbReference>
<evidence type="ECO:0000313" key="1">
    <source>
        <dbReference type="EMBL" id="KAL0481990.1"/>
    </source>
</evidence>
<proteinExistence type="predicted"/>
<reference evidence="1 2" key="1">
    <citation type="submission" date="2024-03" db="EMBL/GenBank/DDBJ databases">
        <title>The Acrasis kona genome and developmental transcriptomes reveal deep origins of eukaryotic multicellular pathways.</title>
        <authorList>
            <person name="Sheikh S."/>
            <person name="Fu C.-J."/>
            <person name="Brown M.W."/>
            <person name="Baldauf S.L."/>
        </authorList>
    </citation>
    <scope>NUCLEOTIDE SEQUENCE [LARGE SCALE GENOMIC DNA]</scope>
    <source>
        <strain evidence="1 2">ATCC MYA-3509</strain>
    </source>
</reference>